<accession>A0A212KY72</accession>
<gene>
    <name evidence="5" type="ORF">KL86DES1_10266</name>
</gene>
<evidence type="ECO:0000256" key="3">
    <source>
        <dbReference type="ARBA" id="ARBA00023315"/>
    </source>
</evidence>
<dbReference type="InterPro" id="IPR002123">
    <property type="entry name" value="Plipid/glycerol_acylTrfase"/>
</dbReference>
<dbReference type="GO" id="GO:0006654">
    <property type="term" value="P:phosphatidic acid biosynthetic process"/>
    <property type="evidence" value="ECO:0007669"/>
    <property type="project" value="TreeGrafter"/>
</dbReference>
<evidence type="ECO:0000259" key="4">
    <source>
        <dbReference type="SMART" id="SM00563"/>
    </source>
</evidence>
<reference evidence="5" key="1">
    <citation type="submission" date="2016-08" db="EMBL/GenBank/DDBJ databases">
        <authorList>
            <person name="Seilhamer J.J."/>
        </authorList>
    </citation>
    <scope>NUCLEOTIDE SEQUENCE</scope>
    <source>
        <strain evidence="5">86-1</strain>
    </source>
</reference>
<dbReference type="GO" id="GO:0003841">
    <property type="term" value="F:1-acylglycerol-3-phosphate O-acyltransferase activity"/>
    <property type="evidence" value="ECO:0007669"/>
    <property type="project" value="TreeGrafter"/>
</dbReference>
<dbReference type="SMART" id="SM00563">
    <property type="entry name" value="PlsC"/>
    <property type="match status" value="1"/>
</dbReference>
<keyword evidence="2 5" id="KW-0808">Transferase</keyword>
<dbReference type="SUPFAM" id="SSF69593">
    <property type="entry name" value="Glycerol-3-phosphate (1)-acyltransferase"/>
    <property type="match status" value="1"/>
</dbReference>
<keyword evidence="3 5" id="KW-0012">Acyltransferase</keyword>
<dbReference type="Pfam" id="PF01553">
    <property type="entry name" value="Acyltransferase"/>
    <property type="match status" value="1"/>
</dbReference>
<name>A0A212KY72_9BACT</name>
<dbReference type="CDD" id="cd07989">
    <property type="entry name" value="LPLAT_AGPAT-like"/>
    <property type="match status" value="1"/>
</dbReference>
<organism evidence="5">
    <name type="scientific">uncultured Desulfovibrio sp</name>
    <dbReference type="NCBI Taxonomy" id="167968"/>
    <lineage>
        <taxon>Bacteria</taxon>
        <taxon>Pseudomonadati</taxon>
        <taxon>Thermodesulfobacteriota</taxon>
        <taxon>Desulfovibrionia</taxon>
        <taxon>Desulfovibrionales</taxon>
        <taxon>Desulfovibrionaceae</taxon>
        <taxon>Desulfovibrio</taxon>
        <taxon>environmental samples</taxon>
    </lineage>
</organism>
<sequence length="284" mass="31325">MHPFVEGVFAQKFLTGNEYASQNAHAGFFSRLFPSLSFYSRLFGGPVRWLCSKAAKGQCDDSAWVHASVWVSDLMESIGCPIEVQGMDAINEVDGPCLFVANHMSTLETFMLPGMIRPRRPVTFVVKKSLTTMPFFGPVMCSRDPIVVGRTNPREDLTAVLEGGLERLKKGISIIVFPQSTRSLIFDQGHFNSIGVKLARKAGVPVIPLALKTDAWGQGRKIKELGPMRPGMPVRYCFAKPLYVQGQGKEEHAAVCQHIASHLEEWIRKDGANDSHPSQPAVQA</sequence>
<protein>
    <submittedName>
        <fullName evidence="5">Phospholipid/glycerol acyltransferase</fullName>
    </submittedName>
</protein>
<comment type="pathway">
    <text evidence="1">Lipid metabolism.</text>
</comment>
<evidence type="ECO:0000256" key="1">
    <source>
        <dbReference type="ARBA" id="ARBA00005189"/>
    </source>
</evidence>
<dbReference type="PANTHER" id="PTHR10434">
    <property type="entry name" value="1-ACYL-SN-GLYCEROL-3-PHOSPHATE ACYLTRANSFERASE"/>
    <property type="match status" value="1"/>
</dbReference>
<dbReference type="RefSeq" id="WP_179979196.1">
    <property type="nucleotide sequence ID" value="NZ_LT608333.1"/>
</dbReference>
<dbReference type="EMBL" id="FMJC01000001">
    <property type="protein sequence ID" value="SCM70220.1"/>
    <property type="molecule type" value="Genomic_DNA"/>
</dbReference>
<evidence type="ECO:0000256" key="2">
    <source>
        <dbReference type="ARBA" id="ARBA00022679"/>
    </source>
</evidence>
<dbReference type="AlphaFoldDB" id="A0A212KY72"/>
<evidence type="ECO:0000313" key="5">
    <source>
        <dbReference type="EMBL" id="SCM70220.1"/>
    </source>
</evidence>
<proteinExistence type="predicted"/>
<dbReference type="PANTHER" id="PTHR10434:SF40">
    <property type="entry name" value="1-ACYL-SN-GLYCEROL-3-PHOSPHATE ACYLTRANSFERASE"/>
    <property type="match status" value="1"/>
</dbReference>
<feature type="domain" description="Phospholipid/glycerol acyltransferase" evidence="4">
    <location>
        <begin position="97"/>
        <end position="214"/>
    </location>
</feature>